<name>A0ABM3VPQ6_MUSDO</name>
<evidence type="ECO:0000313" key="3">
    <source>
        <dbReference type="RefSeq" id="XP_058987755.1"/>
    </source>
</evidence>
<dbReference type="GeneID" id="131806905"/>
<proteinExistence type="predicted"/>
<dbReference type="RefSeq" id="XP_058987755.1">
    <property type="nucleotide sequence ID" value="XM_059131772.1"/>
</dbReference>
<evidence type="ECO:0000256" key="1">
    <source>
        <dbReference type="SAM" id="MobiDB-lite"/>
    </source>
</evidence>
<keyword evidence="2" id="KW-1185">Reference proteome</keyword>
<organism evidence="2 3">
    <name type="scientific">Musca domestica</name>
    <name type="common">House fly</name>
    <dbReference type="NCBI Taxonomy" id="7370"/>
    <lineage>
        <taxon>Eukaryota</taxon>
        <taxon>Metazoa</taxon>
        <taxon>Ecdysozoa</taxon>
        <taxon>Arthropoda</taxon>
        <taxon>Hexapoda</taxon>
        <taxon>Insecta</taxon>
        <taxon>Pterygota</taxon>
        <taxon>Neoptera</taxon>
        <taxon>Endopterygota</taxon>
        <taxon>Diptera</taxon>
        <taxon>Brachycera</taxon>
        <taxon>Muscomorpha</taxon>
        <taxon>Muscoidea</taxon>
        <taxon>Muscidae</taxon>
        <taxon>Musca</taxon>
    </lineage>
</organism>
<feature type="compositionally biased region" description="Polar residues" evidence="1">
    <location>
        <begin position="100"/>
        <end position="116"/>
    </location>
</feature>
<gene>
    <name evidence="3" type="primary">LOC131806905</name>
</gene>
<feature type="compositionally biased region" description="Low complexity" evidence="1">
    <location>
        <begin position="165"/>
        <end position="177"/>
    </location>
</feature>
<protein>
    <submittedName>
        <fullName evidence="3">Uncharacterized protein LOC131806905</fullName>
    </submittedName>
</protein>
<evidence type="ECO:0000313" key="2">
    <source>
        <dbReference type="Proteomes" id="UP001652621"/>
    </source>
</evidence>
<accession>A0ABM3VPQ6</accession>
<feature type="region of interest" description="Disordered" evidence="1">
    <location>
        <begin position="83"/>
        <end position="177"/>
    </location>
</feature>
<dbReference type="Proteomes" id="UP001652621">
    <property type="component" value="Unplaced"/>
</dbReference>
<feature type="region of interest" description="Disordered" evidence="1">
    <location>
        <begin position="193"/>
        <end position="220"/>
    </location>
</feature>
<reference evidence="3" key="1">
    <citation type="submission" date="2025-08" db="UniProtKB">
        <authorList>
            <consortium name="RefSeq"/>
        </authorList>
    </citation>
    <scope>IDENTIFICATION</scope>
    <source>
        <strain evidence="3">Aabys</strain>
        <tissue evidence="3">Whole body</tissue>
    </source>
</reference>
<sequence length="316" mass="34868">MGISCFIKVAKVTSAWKSKTNQDPAKQFLSLDNLKVTMNDSEQGPRTKAFYKQQWQLLESMRPCSVRLTKLSEEECHAAPAPAVGASVGSGMVKQRQRELQASVTGRNPPKRSSANPPARKSGSSCAKKARTSLPKPPPIVLETIVLSSDDDVPTTPPRRARDCPNTPSPVVSPMSVGSLSPTLGRGIFLGTDLPPTPGRNIPLSTSPRYAPDSDSDIERNQPRVNHRLEQLRSPKVPTVSSVVVIPPSPPNCNTDVPFECRETLPDDIMHELQSCLREALRRAVPHQQYKRIFMIRGQRLRVQVNRQGKVFVAMR</sequence>